<dbReference type="AlphaFoldDB" id="A0A1D6DVE2"/>
<reference evidence="2" key="1">
    <citation type="submission" date="2015-12" db="EMBL/GenBank/DDBJ databases">
        <title>Update maize B73 reference genome by single molecule sequencing technologies.</title>
        <authorList>
            <consortium name="Maize Genome Sequencing Project"/>
            <person name="Ware D."/>
        </authorList>
    </citation>
    <scope>NUCLEOTIDE SEQUENCE [LARGE SCALE GENOMIC DNA]</scope>
    <source>
        <tissue evidence="2">Seedling</tissue>
    </source>
</reference>
<organism evidence="2">
    <name type="scientific">Zea mays</name>
    <name type="common">Maize</name>
    <dbReference type="NCBI Taxonomy" id="4577"/>
    <lineage>
        <taxon>Eukaryota</taxon>
        <taxon>Viridiplantae</taxon>
        <taxon>Streptophyta</taxon>
        <taxon>Embryophyta</taxon>
        <taxon>Tracheophyta</taxon>
        <taxon>Spermatophyta</taxon>
        <taxon>Magnoliopsida</taxon>
        <taxon>Liliopsida</taxon>
        <taxon>Poales</taxon>
        <taxon>Poaceae</taxon>
        <taxon>PACMAD clade</taxon>
        <taxon>Panicoideae</taxon>
        <taxon>Andropogonodae</taxon>
        <taxon>Andropogoneae</taxon>
        <taxon>Tripsacinae</taxon>
        <taxon>Zea</taxon>
    </lineage>
</organism>
<feature type="compositionally biased region" description="Basic residues" evidence="1">
    <location>
        <begin position="14"/>
        <end position="35"/>
    </location>
</feature>
<name>A0A1D6DVE2_MAIZE</name>
<sequence length="175" mass="18418">MRGGGARAPTRTSSQRRARRRGRWRGRRARRRHCRGGGTGGTRLWRGEACGGSSAEAGERGLAAGSTGVWGSGPEPPSPEEDNEQEQQSYCDHRGSDGGDGVDYGQARETTVEQLEGGAAGGGEKAWQWTEARGDAGRVCVRGSDWGLGKGMGMAGPSICQPSSTRIKINNESSA</sequence>
<feature type="region of interest" description="Disordered" evidence="1">
    <location>
        <begin position="1"/>
        <end position="130"/>
    </location>
</feature>
<dbReference type="EMBL" id="CM007648">
    <property type="protein sequence ID" value="ONM12699.1"/>
    <property type="molecule type" value="Genomic_DNA"/>
</dbReference>
<protein>
    <submittedName>
        <fullName evidence="2">Uncharacterized protein</fullName>
    </submittedName>
</protein>
<gene>
    <name evidence="2" type="ORF">ZEAMMB73_Zm00001d001986</name>
</gene>
<dbReference type="InParanoid" id="A0A1D6DVE2"/>
<evidence type="ECO:0000313" key="2">
    <source>
        <dbReference type="EMBL" id="ONM12699.1"/>
    </source>
</evidence>
<accession>A0A1D6DVE2</accession>
<evidence type="ECO:0000256" key="1">
    <source>
        <dbReference type="SAM" id="MobiDB-lite"/>
    </source>
</evidence>
<proteinExistence type="predicted"/>
<feature type="compositionally biased region" description="Low complexity" evidence="1">
    <location>
        <begin position="42"/>
        <end position="66"/>
    </location>
</feature>
<dbReference type="PaxDb" id="4577-AC204017.4_FGP003"/>